<evidence type="ECO:0000256" key="4">
    <source>
        <dbReference type="ARBA" id="ARBA00022490"/>
    </source>
</evidence>
<name>A0A485M1J6_9ZZZZ</name>
<dbReference type="GO" id="GO:0002949">
    <property type="term" value="P:tRNA threonylcarbamoyladenosine modification"/>
    <property type="evidence" value="ECO:0007669"/>
    <property type="project" value="InterPro"/>
</dbReference>
<evidence type="ECO:0000256" key="6">
    <source>
        <dbReference type="ARBA" id="ARBA00022723"/>
    </source>
</evidence>
<dbReference type="AlphaFoldDB" id="A0A485M1J6"/>
<comment type="subcellular location">
    <subcellularLocation>
        <location evidence="1">Cytoplasm</location>
    </subcellularLocation>
</comment>
<keyword evidence="8" id="KW-0067">ATP-binding</keyword>
<evidence type="ECO:0000256" key="7">
    <source>
        <dbReference type="ARBA" id="ARBA00022741"/>
    </source>
</evidence>
<dbReference type="InterPro" id="IPR003442">
    <property type="entry name" value="T6A_TsaE"/>
</dbReference>
<dbReference type="GO" id="GO:0005524">
    <property type="term" value="F:ATP binding"/>
    <property type="evidence" value="ECO:0007669"/>
    <property type="project" value="UniProtKB-KW"/>
</dbReference>
<protein>
    <recommendedName>
        <fullName evidence="3">tRNA threonylcarbamoyladenosine biosynthesis protein TsaE</fullName>
    </recommendedName>
    <alternativeName>
        <fullName evidence="10">t(6)A37 threonylcarbamoyladenosine biosynthesis protein TsaE</fullName>
    </alternativeName>
</protein>
<dbReference type="PANTHER" id="PTHR33540:SF2">
    <property type="entry name" value="TRNA THREONYLCARBAMOYLADENOSINE BIOSYNTHESIS PROTEIN TSAE"/>
    <property type="match status" value="1"/>
</dbReference>
<dbReference type="GO" id="GO:0046872">
    <property type="term" value="F:metal ion binding"/>
    <property type="evidence" value="ECO:0007669"/>
    <property type="project" value="UniProtKB-KW"/>
</dbReference>
<gene>
    <name evidence="11" type="primary">tsaE</name>
    <name evidence="11" type="ORF">SCFA_40028</name>
</gene>
<comment type="similarity">
    <text evidence="2">Belongs to the TsaE family.</text>
</comment>
<dbReference type="GO" id="GO:0005737">
    <property type="term" value="C:cytoplasm"/>
    <property type="evidence" value="ECO:0007669"/>
    <property type="project" value="UniProtKB-SubCell"/>
</dbReference>
<dbReference type="PANTHER" id="PTHR33540">
    <property type="entry name" value="TRNA THREONYLCARBAMOYLADENOSINE BIOSYNTHESIS PROTEIN TSAE"/>
    <property type="match status" value="1"/>
</dbReference>
<dbReference type="Gene3D" id="3.40.50.300">
    <property type="entry name" value="P-loop containing nucleotide triphosphate hydrolases"/>
    <property type="match status" value="1"/>
</dbReference>
<keyword evidence="4" id="KW-0963">Cytoplasm</keyword>
<evidence type="ECO:0000256" key="8">
    <source>
        <dbReference type="ARBA" id="ARBA00022840"/>
    </source>
</evidence>
<evidence type="ECO:0000256" key="9">
    <source>
        <dbReference type="ARBA" id="ARBA00022842"/>
    </source>
</evidence>
<evidence type="ECO:0000256" key="2">
    <source>
        <dbReference type="ARBA" id="ARBA00007599"/>
    </source>
</evidence>
<keyword evidence="6" id="KW-0479">Metal-binding</keyword>
<keyword evidence="9" id="KW-0460">Magnesium</keyword>
<keyword evidence="7" id="KW-0547">Nucleotide-binding</keyword>
<evidence type="ECO:0000256" key="10">
    <source>
        <dbReference type="ARBA" id="ARBA00032441"/>
    </source>
</evidence>
<evidence type="ECO:0000256" key="3">
    <source>
        <dbReference type="ARBA" id="ARBA00019010"/>
    </source>
</evidence>
<sequence length="150" mass="16664">MVRQTCITNSPEQTFELGRKLGEKLKGGEIILLHGDLGAGKTLFTKGLAQGLGVEDPSLVVSPSFTLVNIYKARLDIVHGDLYRLDADAVYELGLEDYMDQEHVLIIEWAEKAGDFFTGDVLDITIEHIGESSRAFTVESDRRYLDTDCI</sequence>
<proteinExistence type="inferred from homology"/>
<dbReference type="EMBL" id="CAADRM010000103">
    <property type="protein sequence ID" value="VFU15138.1"/>
    <property type="molecule type" value="Genomic_DNA"/>
</dbReference>
<evidence type="ECO:0000256" key="1">
    <source>
        <dbReference type="ARBA" id="ARBA00004496"/>
    </source>
</evidence>
<dbReference type="Pfam" id="PF02367">
    <property type="entry name" value="TsaE"/>
    <property type="match status" value="1"/>
</dbReference>
<dbReference type="NCBIfam" id="TIGR00150">
    <property type="entry name" value="T6A_YjeE"/>
    <property type="match status" value="1"/>
</dbReference>
<accession>A0A485M1J6</accession>
<dbReference type="SUPFAM" id="SSF52540">
    <property type="entry name" value="P-loop containing nucleoside triphosphate hydrolases"/>
    <property type="match status" value="1"/>
</dbReference>
<evidence type="ECO:0000256" key="5">
    <source>
        <dbReference type="ARBA" id="ARBA00022694"/>
    </source>
</evidence>
<organism evidence="11">
    <name type="scientific">anaerobic digester metagenome</name>
    <dbReference type="NCBI Taxonomy" id="1263854"/>
    <lineage>
        <taxon>unclassified sequences</taxon>
        <taxon>metagenomes</taxon>
        <taxon>ecological metagenomes</taxon>
    </lineage>
</organism>
<dbReference type="InterPro" id="IPR027417">
    <property type="entry name" value="P-loop_NTPase"/>
</dbReference>
<evidence type="ECO:0000313" key="11">
    <source>
        <dbReference type="EMBL" id="VFU15138.1"/>
    </source>
</evidence>
<keyword evidence="5" id="KW-0819">tRNA processing</keyword>
<reference evidence="11" key="1">
    <citation type="submission" date="2019-03" db="EMBL/GenBank/DDBJ databases">
        <authorList>
            <person name="Hao L."/>
        </authorList>
    </citation>
    <scope>NUCLEOTIDE SEQUENCE</scope>
</reference>